<feature type="signal peptide" evidence="1">
    <location>
        <begin position="1"/>
        <end position="24"/>
    </location>
</feature>
<dbReference type="InterPro" id="IPR039424">
    <property type="entry name" value="SBP_5"/>
</dbReference>
<evidence type="ECO:0000313" key="3">
    <source>
        <dbReference type="EMBL" id="TXK06454.1"/>
    </source>
</evidence>
<dbReference type="Proteomes" id="UP000321196">
    <property type="component" value="Unassembled WGS sequence"/>
</dbReference>
<dbReference type="CDD" id="cd08506">
    <property type="entry name" value="PBP2_clavulanate_OppA2"/>
    <property type="match status" value="1"/>
</dbReference>
<dbReference type="PIRSF" id="PIRSF002741">
    <property type="entry name" value="MppA"/>
    <property type="match status" value="1"/>
</dbReference>
<gene>
    <name evidence="3" type="ORF">FVP60_05745</name>
</gene>
<dbReference type="OrthoDB" id="5240629at2"/>
<evidence type="ECO:0000259" key="2">
    <source>
        <dbReference type="Pfam" id="PF00496"/>
    </source>
</evidence>
<dbReference type="RefSeq" id="WP_147825258.1">
    <property type="nucleotide sequence ID" value="NZ_BAAARG010000001.1"/>
</dbReference>
<dbReference type="PANTHER" id="PTHR30290:SF83">
    <property type="entry name" value="ABC TRANSPORTER SUBSTRATE-BINDING PROTEIN"/>
    <property type="match status" value="1"/>
</dbReference>
<dbReference type="Gene3D" id="3.40.190.10">
    <property type="entry name" value="Periplasmic binding protein-like II"/>
    <property type="match status" value="1"/>
</dbReference>
<dbReference type="GO" id="GO:0043190">
    <property type="term" value="C:ATP-binding cassette (ABC) transporter complex"/>
    <property type="evidence" value="ECO:0007669"/>
    <property type="project" value="InterPro"/>
</dbReference>
<protein>
    <submittedName>
        <fullName evidence="3">ABC transporter substrate-binding protein</fullName>
    </submittedName>
</protein>
<dbReference type="EMBL" id="VRSW01000001">
    <property type="protein sequence ID" value="TXK06454.1"/>
    <property type="molecule type" value="Genomic_DNA"/>
</dbReference>
<proteinExistence type="predicted"/>
<keyword evidence="4" id="KW-1185">Reference proteome</keyword>
<dbReference type="GO" id="GO:1904680">
    <property type="term" value="F:peptide transmembrane transporter activity"/>
    <property type="evidence" value="ECO:0007669"/>
    <property type="project" value="TreeGrafter"/>
</dbReference>
<dbReference type="Gene3D" id="3.10.105.10">
    <property type="entry name" value="Dipeptide-binding Protein, Domain 3"/>
    <property type="match status" value="1"/>
</dbReference>
<dbReference type="PROSITE" id="PS51257">
    <property type="entry name" value="PROKAR_LIPOPROTEIN"/>
    <property type="match status" value="1"/>
</dbReference>
<name>A0A5C8HR12_9MICO</name>
<feature type="chain" id="PRO_5023033774" evidence="1">
    <location>
        <begin position="25"/>
        <end position="584"/>
    </location>
</feature>
<accession>A0A5C8HR12</accession>
<evidence type="ECO:0000256" key="1">
    <source>
        <dbReference type="SAM" id="SignalP"/>
    </source>
</evidence>
<dbReference type="InterPro" id="IPR030678">
    <property type="entry name" value="Peptide/Ni-bd"/>
</dbReference>
<sequence>MNRTRKTLLAASAAALLVLTGCGAGDTGNTTGGGNATAGAGAMVDDLGFAVYTGDPVKGGTVIVLSPTDFSHLDPAMGNDGGVNNFYQLIYRQLTTYKFEPGMASPEVVGDLATDAGTPNEDFTEWTFTLKDGIKYQDGTEIVAADIKYALERSMDQALRVGSDFHIQYIKGAKDYEGIYKDPAGLESITVNGDKEITFTLEQPLASFSEVAAMQMFTPFPKDQIATTTQLDEMPIASGPYQVDSYTRGSKLELVRNEEWDPATDEVRMAYPDGFEFQLGLDQNTIDQRLLAGQGDDKNAISSSSLLAANVAKLQAADIKARTVRDIPNCTTYMTMNTTEAPFDKLEVRQAVNYAVDKQSVITATGGPAMASVATDMLLPSIPGWEDFDTYPSTDHKGDVAKAKELLAEAGYADGFEVTMDVRALPKWQAQAESVQASLAKVGIDVKLNIIDASTYYEVIYTPTQANPIAITGWCGSWLNGDGFLSPLFSGNRIYETGNYNNSQLNDPSITERLDAASVMTDPEAQQAEYVAIDKAIMDLAPVVPLVRDTPLQMTGSNVGGAFSNPAQTGYIYYANLGLKEVGE</sequence>
<keyword evidence="1" id="KW-0732">Signal</keyword>
<dbReference type="AlphaFoldDB" id="A0A5C8HR12"/>
<evidence type="ECO:0000313" key="4">
    <source>
        <dbReference type="Proteomes" id="UP000321196"/>
    </source>
</evidence>
<feature type="domain" description="Solute-binding protein family 5" evidence="2">
    <location>
        <begin position="107"/>
        <end position="494"/>
    </location>
</feature>
<reference evidence="3 4" key="1">
    <citation type="submission" date="2019-08" db="EMBL/GenBank/DDBJ databases">
        <authorList>
            <person name="Dong K."/>
        </authorList>
    </citation>
    <scope>NUCLEOTIDE SEQUENCE [LARGE SCALE GENOMIC DNA]</scope>
    <source>
        <strain evidence="3 4">M4-8</strain>
    </source>
</reference>
<dbReference type="InterPro" id="IPR000914">
    <property type="entry name" value="SBP_5_dom"/>
</dbReference>
<comment type="caution">
    <text evidence="3">The sequence shown here is derived from an EMBL/GenBank/DDBJ whole genome shotgun (WGS) entry which is preliminary data.</text>
</comment>
<organism evidence="3 4">
    <name type="scientific">Microbacterium mitrae</name>
    <dbReference type="NCBI Taxonomy" id="664640"/>
    <lineage>
        <taxon>Bacteria</taxon>
        <taxon>Bacillati</taxon>
        <taxon>Actinomycetota</taxon>
        <taxon>Actinomycetes</taxon>
        <taxon>Micrococcales</taxon>
        <taxon>Microbacteriaceae</taxon>
        <taxon>Microbacterium</taxon>
    </lineage>
</organism>
<dbReference type="PANTHER" id="PTHR30290">
    <property type="entry name" value="PERIPLASMIC BINDING COMPONENT OF ABC TRANSPORTER"/>
    <property type="match status" value="1"/>
</dbReference>
<dbReference type="SUPFAM" id="SSF53850">
    <property type="entry name" value="Periplasmic binding protein-like II"/>
    <property type="match status" value="1"/>
</dbReference>
<dbReference type="Pfam" id="PF00496">
    <property type="entry name" value="SBP_bac_5"/>
    <property type="match status" value="1"/>
</dbReference>
<dbReference type="GO" id="GO:0042597">
    <property type="term" value="C:periplasmic space"/>
    <property type="evidence" value="ECO:0007669"/>
    <property type="project" value="UniProtKB-ARBA"/>
</dbReference>
<dbReference type="GO" id="GO:0015833">
    <property type="term" value="P:peptide transport"/>
    <property type="evidence" value="ECO:0007669"/>
    <property type="project" value="TreeGrafter"/>
</dbReference>